<feature type="compositionally biased region" description="Basic and acidic residues" evidence="1">
    <location>
        <begin position="1"/>
        <end position="33"/>
    </location>
</feature>
<evidence type="ECO:0000256" key="1">
    <source>
        <dbReference type="SAM" id="MobiDB-lite"/>
    </source>
</evidence>
<proteinExistence type="predicted"/>
<keyword evidence="3" id="KW-1185">Reference proteome</keyword>
<evidence type="ECO:0000313" key="2">
    <source>
        <dbReference type="EMBL" id="CAK0895498.1"/>
    </source>
</evidence>
<evidence type="ECO:0000313" key="3">
    <source>
        <dbReference type="Proteomes" id="UP001189429"/>
    </source>
</evidence>
<feature type="non-terminal residue" evidence="2">
    <location>
        <position position="1"/>
    </location>
</feature>
<dbReference type="EMBL" id="CAUYUJ010020051">
    <property type="protein sequence ID" value="CAK0895498.1"/>
    <property type="molecule type" value="Genomic_DNA"/>
</dbReference>
<feature type="region of interest" description="Disordered" evidence="1">
    <location>
        <begin position="1"/>
        <end position="58"/>
    </location>
</feature>
<feature type="non-terminal residue" evidence="2">
    <location>
        <position position="58"/>
    </location>
</feature>
<accession>A0ABN9XB92</accession>
<comment type="caution">
    <text evidence="2">The sequence shown here is derived from an EMBL/GenBank/DDBJ whole genome shotgun (WGS) entry which is preliminary data.</text>
</comment>
<name>A0ABN9XB92_9DINO</name>
<sequence>VTARQGDIRRAIRRKSSDEKQAKVGSAKKHDGDAAAGSWRDSWTDAIPPPSNTQLEEM</sequence>
<organism evidence="2 3">
    <name type="scientific">Prorocentrum cordatum</name>
    <dbReference type="NCBI Taxonomy" id="2364126"/>
    <lineage>
        <taxon>Eukaryota</taxon>
        <taxon>Sar</taxon>
        <taxon>Alveolata</taxon>
        <taxon>Dinophyceae</taxon>
        <taxon>Prorocentrales</taxon>
        <taxon>Prorocentraceae</taxon>
        <taxon>Prorocentrum</taxon>
    </lineage>
</organism>
<dbReference type="Proteomes" id="UP001189429">
    <property type="component" value="Unassembled WGS sequence"/>
</dbReference>
<gene>
    <name evidence="2" type="ORF">PCOR1329_LOCUS74233</name>
</gene>
<reference evidence="2" key="1">
    <citation type="submission" date="2023-10" db="EMBL/GenBank/DDBJ databases">
        <authorList>
            <person name="Chen Y."/>
            <person name="Shah S."/>
            <person name="Dougan E. K."/>
            <person name="Thang M."/>
            <person name="Chan C."/>
        </authorList>
    </citation>
    <scope>NUCLEOTIDE SEQUENCE [LARGE SCALE GENOMIC DNA]</scope>
</reference>
<protein>
    <submittedName>
        <fullName evidence="2">Uncharacterized protein</fullName>
    </submittedName>
</protein>